<evidence type="ECO:0000256" key="2">
    <source>
        <dbReference type="SAM" id="Phobius"/>
    </source>
</evidence>
<dbReference type="EMBL" id="JAHBOH010000002">
    <property type="protein sequence ID" value="MBT0995628.1"/>
    <property type="molecule type" value="Genomic_DNA"/>
</dbReference>
<dbReference type="Gene3D" id="3.40.50.300">
    <property type="entry name" value="P-loop containing nucleotide triphosphate hydrolases"/>
    <property type="match status" value="1"/>
</dbReference>
<dbReference type="RefSeq" id="WP_214352726.1">
    <property type="nucleotide sequence ID" value="NZ_JAHBOH010000002.1"/>
</dbReference>
<dbReference type="Pfam" id="PF01926">
    <property type="entry name" value="MMR_HSR1"/>
    <property type="match status" value="1"/>
</dbReference>
<dbReference type="InterPro" id="IPR005662">
    <property type="entry name" value="GTPase_Era-like"/>
</dbReference>
<protein>
    <submittedName>
        <fullName evidence="4">50S ribosome-binding GTPase</fullName>
    </submittedName>
</protein>
<feature type="transmembrane region" description="Helical" evidence="2">
    <location>
        <begin position="442"/>
        <end position="463"/>
    </location>
</feature>
<sequence>MTETPQQVPAGPGPTPAERTDVAVGEETRALEARVASLEDAIELGGDRLDADAVQDARTAVERLRERLRLGVDHTVVALVGGTGSGKSSLFNRVSGLDFADVGVRRPTTSQVTACVWGSGGGAVLDWLGVDPERRIERESLLDGETEAPLRGLVLLDLPDHDSVEPTHREVVDALLPQADLLVWVVDPQKYADDALHTGYLQGLVGQDTSMLVVLNQVDTVRPDERDALVRDVGRLLAADGLPGVPVRPASAATGEGIAELRSGLAAVVAGRSLAARRAEAEVRAATDRVGQGLAEREPGPTAFATGPLVDTLAAASGLDAVRDAVVAVLRGRGRRSGVPALAAVHPDAVRLARSSWLAAATAGLPRPWVRSVDERVVPADRVGTHLADALGEVTVSARRSGVVSVLGWLAVALGAGALVVGGVAGGRMLGPDGAGGSGAGLLWTAVVLAVLAVLAGAASGILRRTAATRAGARVHEQGRAAIEAVARRDLVDPATQVVAEHRRVRGLLEAARA</sequence>
<accession>A0ABS5U2L6</accession>
<keyword evidence="5" id="KW-1185">Reference proteome</keyword>
<name>A0ABS5U2L6_9CELL</name>
<keyword evidence="2" id="KW-1133">Transmembrane helix</keyword>
<proteinExistence type="predicted"/>
<evidence type="ECO:0000259" key="3">
    <source>
        <dbReference type="Pfam" id="PF01926"/>
    </source>
</evidence>
<evidence type="ECO:0000313" key="4">
    <source>
        <dbReference type="EMBL" id="MBT0995628.1"/>
    </source>
</evidence>
<gene>
    <name evidence="4" type="ORF">KIN34_15210</name>
</gene>
<dbReference type="InterPro" id="IPR027417">
    <property type="entry name" value="P-loop_NTPase"/>
</dbReference>
<keyword evidence="2" id="KW-0812">Transmembrane</keyword>
<dbReference type="Proteomes" id="UP000722125">
    <property type="component" value="Unassembled WGS sequence"/>
</dbReference>
<dbReference type="PANTHER" id="PTHR42698:SF1">
    <property type="entry name" value="GTPASE ERA, MITOCHONDRIAL"/>
    <property type="match status" value="1"/>
</dbReference>
<comment type="caution">
    <text evidence="4">The sequence shown here is derived from an EMBL/GenBank/DDBJ whole genome shotgun (WGS) entry which is preliminary data.</text>
</comment>
<keyword evidence="2" id="KW-0472">Membrane</keyword>
<evidence type="ECO:0000256" key="1">
    <source>
        <dbReference type="SAM" id="MobiDB-lite"/>
    </source>
</evidence>
<dbReference type="PANTHER" id="PTHR42698">
    <property type="entry name" value="GTPASE ERA"/>
    <property type="match status" value="1"/>
</dbReference>
<dbReference type="InterPro" id="IPR006073">
    <property type="entry name" value="GTP-bd"/>
</dbReference>
<feature type="transmembrane region" description="Helical" evidence="2">
    <location>
        <begin position="406"/>
        <end position="430"/>
    </location>
</feature>
<reference evidence="4 5" key="1">
    <citation type="submission" date="2021-05" db="EMBL/GenBank/DDBJ databases">
        <title>Description of Cellulomonas sp. DKR-3 sp. nov.</title>
        <authorList>
            <person name="Dahal R.H."/>
            <person name="Chaudhary D.K."/>
        </authorList>
    </citation>
    <scope>NUCLEOTIDE SEQUENCE [LARGE SCALE GENOMIC DNA]</scope>
    <source>
        <strain evidence="4 5">DKR-3</strain>
    </source>
</reference>
<dbReference type="SUPFAM" id="SSF52540">
    <property type="entry name" value="P-loop containing nucleoside triphosphate hydrolases"/>
    <property type="match status" value="1"/>
</dbReference>
<organism evidence="4 5">
    <name type="scientific">Cellulomonas fulva</name>
    <dbReference type="NCBI Taxonomy" id="2835530"/>
    <lineage>
        <taxon>Bacteria</taxon>
        <taxon>Bacillati</taxon>
        <taxon>Actinomycetota</taxon>
        <taxon>Actinomycetes</taxon>
        <taxon>Micrococcales</taxon>
        <taxon>Cellulomonadaceae</taxon>
        <taxon>Cellulomonas</taxon>
    </lineage>
</organism>
<evidence type="ECO:0000313" key="5">
    <source>
        <dbReference type="Proteomes" id="UP000722125"/>
    </source>
</evidence>
<feature type="domain" description="G" evidence="3">
    <location>
        <begin position="77"/>
        <end position="216"/>
    </location>
</feature>
<feature type="region of interest" description="Disordered" evidence="1">
    <location>
        <begin position="1"/>
        <end position="21"/>
    </location>
</feature>